<dbReference type="Pfam" id="PF00392">
    <property type="entry name" value="GntR"/>
    <property type="match status" value="1"/>
</dbReference>
<evidence type="ECO:0000256" key="2">
    <source>
        <dbReference type="ARBA" id="ARBA00023125"/>
    </source>
</evidence>
<dbReference type="InterPro" id="IPR028978">
    <property type="entry name" value="Chorismate_lyase_/UTRA_dom_sf"/>
</dbReference>
<dbReference type="InterPro" id="IPR036390">
    <property type="entry name" value="WH_DNA-bd_sf"/>
</dbReference>
<dbReference type="SMART" id="SM00345">
    <property type="entry name" value="HTH_GNTR"/>
    <property type="match status" value="1"/>
</dbReference>
<dbReference type="InterPro" id="IPR050679">
    <property type="entry name" value="Bact_HTH_transcr_reg"/>
</dbReference>
<evidence type="ECO:0000313" key="5">
    <source>
        <dbReference type="EMBL" id="KNZ40624.1"/>
    </source>
</evidence>
<dbReference type="GO" id="GO:0003677">
    <property type="term" value="F:DNA binding"/>
    <property type="evidence" value="ECO:0007669"/>
    <property type="project" value="UniProtKB-KW"/>
</dbReference>
<accession>A0A0L6TWH2</accession>
<proteinExistence type="predicted"/>
<dbReference type="SUPFAM" id="SSF64288">
    <property type="entry name" value="Chorismate lyase-like"/>
    <property type="match status" value="1"/>
</dbReference>
<dbReference type="InterPro" id="IPR036388">
    <property type="entry name" value="WH-like_DNA-bd_sf"/>
</dbReference>
<dbReference type="Gene3D" id="1.10.10.10">
    <property type="entry name" value="Winged helix-like DNA-binding domain superfamily/Winged helix DNA-binding domain"/>
    <property type="match status" value="1"/>
</dbReference>
<dbReference type="PANTHER" id="PTHR44846">
    <property type="entry name" value="MANNOSYL-D-GLYCERATE TRANSPORT/METABOLISM SYSTEM REPRESSOR MNGR-RELATED"/>
    <property type="match status" value="1"/>
</dbReference>
<dbReference type="InterPro" id="IPR011663">
    <property type="entry name" value="UTRA"/>
</dbReference>
<dbReference type="InterPro" id="IPR000524">
    <property type="entry name" value="Tscrpt_reg_HTH_GntR"/>
</dbReference>
<evidence type="ECO:0000259" key="4">
    <source>
        <dbReference type="PROSITE" id="PS50949"/>
    </source>
</evidence>
<dbReference type="PRINTS" id="PR00035">
    <property type="entry name" value="HTHGNTR"/>
</dbReference>
<dbReference type="PROSITE" id="PS50949">
    <property type="entry name" value="HTH_GNTR"/>
    <property type="match status" value="1"/>
</dbReference>
<dbReference type="PATRIC" id="fig|52689.4.peg.2834"/>
<dbReference type="CDD" id="cd07377">
    <property type="entry name" value="WHTH_GntR"/>
    <property type="match status" value="1"/>
</dbReference>
<dbReference type="RefSeq" id="WP_050741505.1">
    <property type="nucleotide sequence ID" value="NZ_LGYO01000049.1"/>
</dbReference>
<dbReference type="GO" id="GO:0045892">
    <property type="term" value="P:negative regulation of DNA-templated transcription"/>
    <property type="evidence" value="ECO:0007669"/>
    <property type="project" value="TreeGrafter"/>
</dbReference>
<protein>
    <submittedName>
        <fullName evidence="5">GntR family transcriptional regulator</fullName>
    </submittedName>
</protein>
<gene>
    <name evidence="5" type="ORF">AKG39_16520</name>
</gene>
<keyword evidence="6" id="KW-1185">Reference proteome</keyword>
<dbReference type="EMBL" id="LGYO01000049">
    <property type="protein sequence ID" value="KNZ40624.1"/>
    <property type="molecule type" value="Genomic_DNA"/>
</dbReference>
<evidence type="ECO:0000313" key="6">
    <source>
        <dbReference type="Proteomes" id="UP000036873"/>
    </source>
</evidence>
<dbReference type="GO" id="GO:0003700">
    <property type="term" value="F:DNA-binding transcription factor activity"/>
    <property type="evidence" value="ECO:0007669"/>
    <property type="project" value="InterPro"/>
</dbReference>
<dbReference type="PANTHER" id="PTHR44846:SF1">
    <property type="entry name" value="MANNOSYL-D-GLYCERATE TRANSPORT_METABOLISM SYSTEM REPRESSOR MNGR-RELATED"/>
    <property type="match status" value="1"/>
</dbReference>
<keyword evidence="2" id="KW-0238">DNA-binding</keyword>
<keyword evidence="1" id="KW-0805">Transcription regulation</keyword>
<keyword evidence="3" id="KW-0804">Transcription</keyword>
<dbReference type="SMART" id="SM00866">
    <property type="entry name" value="UTRA"/>
    <property type="match status" value="1"/>
</dbReference>
<organism evidence="5 6">
    <name type="scientific">Acetobacterium bakii</name>
    <dbReference type="NCBI Taxonomy" id="52689"/>
    <lineage>
        <taxon>Bacteria</taxon>
        <taxon>Bacillati</taxon>
        <taxon>Bacillota</taxon>
        <taxon>Clostridia</taxon>
        <taxon>Eubacteriales</taxon>
        <taxon>Eubacteriaceae</taxon>
        <taxon>Acetobacterium</taxon>
    </lineage>
</organism>
<sequence length="234" mass="26478">MGSPEYLKIVEAIKTKITSEEIKPGDAIQSENLLCEEFNVSRMTVRKGLAVLVNEGYIYSIPGKGNYVCEPDLDLYTLHFDEMMPTEKKGEEIRLLEVNVIKPSYEIGFNLEIPENKHVIVVKRVFVSDGVIKAYDIKYIPYYRGIPIVEKEIRYATFPEMVAKKNSIFAMTKKLKIRATLAKGEVSQSLDVMDGEPLLVVEQKLLDEKDHPIGWGIMYFAGEDSGLEAVACFD</sequence>
<feature type="domain" description="HTH gntR-type" evidence="4">
    <location>
        <begin position="3"/>
        <end position="71"/>
    </location>
</feature>
<evidence type="ECO:0000256" key="1">
    <source>
        <dbReference type="ARBA" id="ARBA00023015"/>
    </source>
</evidence>
<dbReference type="Pfam" id="PF07702">
    <property type="entry name" value="UTRA"/>
    <property type="match status" value="1"/>
</dbReference>
<dbReference type="Gene3D" id="3.40.1410.10">
    <property type="entry name" value="Chorismate lyase-like"/>
    <property type="match status" value="1"/>
</dbReference>
<name>A0A0L6TWH2_9FIRM</name>
<comment type="caution">
    <text evidence="5">The sequence shown here is derived from an EMBL/GenBank/DDBJ whole genome shotgun (WGS) entry which is preliminary data.</text>
</comment>
<evidence type="ECO:0000256" key="3">
    <source>
        <dbReference type="ARBA" id="ARBA00023163"/>
    </source>
</evidence>
<dbReference type="STRING" id="52689.AKG39_16520"/>
<dbReference type="Proteomes" id="UP000036873">
    <property type="component" value="Unassembled WGS sequence"/>
</dbReference>
<dbReference type="AlphaFoldDB" id="A0A0L6TWH2"/>
<reference evidence="6" key="1">
    <citation type="submission" date="2015-07" db="EMBL/GenBank/DDBJ databases">
        <title>Draft genome sequence of Acetobacterium bakii DSM 8293, a potential psychrophilic chemical producer through syngas fermentation.</title>
        <authorList>
            <person name="Song Y."/>
            <person name="Hwang S."/>
            <person name="Cho B.-K."/>
        </authorList>
    </citation>
    <scope>NUCLEOTIDE SEQUENCE [LARGE SCALE GENOMIC DNA]</scope>
    <source>
        <strain evidence="6">DSM 8239</strain>
    </source>
</reference>
<dbReference type="SUPFAM" id="SSF46785">
    <property type="entry name" value="Winged helix' DNA-binding domain"/>
    <property type="match status" value="1"/>
</dbReference>
<dbReference type="OrthoDB" id="46236at2"/>